<evidence type="ECO:0000313" key="3">
    <source>
        <dbReference type="Proteomes" id="UP000515908"/>
    </source>
</evidence>
<dbReference type="VEuPathDB" id="TriTrypDB:ADEAN_000644700"/>
<gene>
    <name evidence="2" type="ORF">ADEAN_000644700</name>
</gene>
<dbReference type="Proteomes" id="UP000515908">
    <property type="component" value="Chromosome 12"/>
</dbReference>
<organism evidence="2 3">
    <name type="scientific">Angomonas deanei</name>
    <dbReference type="NCBI Taxonomy" id="59799"/>
    <lineage>
        <taxon>Eukaryota</taxon>
        <taxon>Discoba</taxon>
        <taxon>Euglenozoa</taxon>
        <taxon>Kinetoplastea</taxon>
        <taxon>Metakinetoplastina</taxon>
        <taxon>Trypanosomatida</taxon>
        <taxon>Trypanosomatidae</taxon>
        <taxon>Strigomonadinae</taxon>
        <taxon>Angomonas</taxon>
    </lineage>
</organism>
<evidence type="ECO:0000313" key="2">
    <source>
        <dbReference type="EMBL" id="CAD2218954.1"/>
    </source>
</evidence>
<dbReference type="EMBL" id="LR877156">
    <property type="protein sequence ID" value="CAD2218954.1"/>
    <property type="molecule type" value="Genomic_DNA"/>
</dbReference>
<sequence length="155" mass="17040">MHAEAALDSAGIPLFLSSERQARRVEEAKGTGRYVPSLGDYPKSFEDIVVPPPVRIGAEEAEGKSTAVAPDKVAVPEAEVTLTYVTVEEPSTTDGTMEKVEYVIPEDVIESLPVARQPSVKRCFPFDVTEGGLYDEVDFAEWLNHTYLPMPPFRV</sequence>
<reference evidence="2 3" key="1">
    <citation type="submission" date="2020-08" db="EMBL/GenBank/DDBJ databases">
        <authorList>
            <person name="Newling K."/>
            <person name="Davey J."/>
            <person name="Forrester S."/>
        </authorList>
    </citation>
    <scope>NUCLEOTIDE SEQUENCE [LARGE SCALE GENOMIC DNA]</scope>
    <source>
        <strain evidence="3">Crithidia deanei Carvalho (ATCC PRA-265)</strain>
    </source>
</reference>
<feature type="domain" description="REH2 DRSM" evidence="1">
    <location>
        <begin position="1"/>
        <end position="44"/>
    </location>
</feature>
<accession>A0A7G2CJ42</accession>
<dbReference type="AlphaFoldDB" id="A0A7G2CJ42"/>
<keyword evidence="3" id="KW-1185">Reference proteome</keyword>
<proteinExistence type="predicted"/>
<dbReference type="InterPro" id="IPR058737">
    <property type="entry name" value="DSRM_REH2"/>
</dbReference>
<dbReference type="Pfam" id="PF26536">
    <property type="entry name" value="DSRM_REH2"/>
    <property type="match status" value="1"/>
</dbReference>
<evidence type="ECO:0000259" key="1">
    <source>
        <dbReference type="Pfam" id="PF26536"/>
    </source>
</evidence>
<protein>
    <recommendedName>
        <fullName evidence="1">REH2 DRSM domain-containing protein</fullName>
    </recommendedName>
</protein>
<name>A0A7G2CJ42_9TRYP</name>